<keyword evidence="4 8" id="KW-0441">Lipid A biosynthesis</keyword>
<name>A0ABS9KBW3_9BACT</name>
<comment type="caution">
    <text evidence="9">The sequence shown here is derived from an EMBL/GenBank/DDBJ whole genome shotgun (WGS) entry which is preliminary data.</text>
</comment>
<comment type="function">
    <text evidence="7 8">Involved in unsaturated fatty acids biosynthesis. Catalyzes the dehydration of short chain beta-hydroxyacyl-ACPs and long chain saturated and unsaturated beta-hydroxyacyl-ACPs.</text>
</comment>
<keyword evidence="3 8" id="KW-0444">Lipid biosynthesis</keyword>
<protein>
    <recommendedName>
        <fullName evidence="8">3-hydroxyacyl-[acyl-carrier-protein] dehydratase FabZ</fullName>
        <ecNumber evidence="8">4.2.1.59</ecNumber>
    </recommendedName>
    <alternativeName>
        <fullName evidence="8">(3R)-hydroxymyristoyl-[acyl-carrier-protein] dehydratase</fullName>
        <shortName evidence="8">(3R)-hydroxymyristoyl-ACP dehydrase</shortName>
    </alternativeName>
    <alternativeName>
        <fullName evidence="8">Beta-hydroxyacyl-ACP dehydratase</fullName>
    </alternativeName>
</protein>
<accession>A0ABS9KBW3</accession>
<proteinExistence type="inferred from homology"/>
<gene>
    <name evidence="8 9" type="primary">fabZ</name>
    <name evidence="9" type="ORF">L6773_07190</name>
</gene>
<evidence type="ECO:0000256" key="4">
    <source>
        <dbReference type="ARBA" id="ARBA00022556"/>
    </source>
</evidence>
<dbReference type="RefSeq" id="WP_237853183.1">
    <property type="nucleotide sequence ID" value="NZ_JAKLWS010000006.1"/>
</dbReference>
<comment type="similarity">
    <text evidence="8">Belongs to the thioester dehydratase family. FabZ subfamily.</text>
</comment>
<keyword evidence="2 8" id="KW-0963">Cytoplasm</keyword>
<evidence type="ECO:0000313" key="9">
    <source>
        <dbReference type="EMBL" id="MCG2588341.1"/>
    </source>
</evidence>
<dbReference type="GO" id="GO:0019171">
    <property type="term" value="F:(3R)-hydroxyacyl-[acyl-carrier-protein] dehydratase activity"/>
    <property type="evidence" value="ECO:0007669"/>
    <property type="project" value="UniProtKB-EC"/>
</dbReference>
<keyword evidence="6 8" id="KW-0456">Lyase</keyword>
<dbReference type="PANTHER" id="PTHR30272">
    <property type="entry name" value="3-HYDROXYACYL-[ACYL-CARRIER-PROTEIN] DEHYDRATASE"/>
    <property type="match status" value="1"/>
</dbReference>
<dbReference type="Pfam" id="PF07977">
    <property type="entry name" value="FabA"/>
    <property type="match status" value="1"/>
</dbReference>
<keyword evidence="5 8" id="KW-0443">Lipid metabolism</keyword>
<evidence type="ECO:0000256" key="8">
    <source>
        <dbReference type="HAMAP-Rule" id="MF_00406"/>
    </source>
</evidence>
<dbReference type="EC" id="4.2.1.59" evidence="8"/>
<evidence type="ECO:0000256" key="6">
    <source>
        <dbReference type="ARBA" id="ARBA00023239"/>
    </source>
</evidence>
<dbReference type="Gene3D" id="3.10.129.10">
    <property type="entry name" value="Hotdog Thioesterase"/>
    <property type="match status" value="1"/>
</dbReference>
<evidence type="ECO:0000256" key="1">
    <source>
        <dbReference type="ARBA" id="ARBA00004496"/>
    </source>
</evidence>
<dbReference type="EMBL" id="JAKLWS010000006">
    <property type="protein sequence ID" value="MCG2588341.1"/>
    <property type="molecule type" value="Genomic_DNA"/>
</dbReference>
<evidence type="ECO:0000256" key="7">
    <source>
        <dbReference type="ARBA" id="ARBA00025049"/>
    </source>
</evidence>
<dbReference type="HAMAP" id="MF_00406">
    <property type="entry name" value="FabZ"/>
    <property type="match status" value="1"/>
</dbReference>
<dbReference type="CDD" id="cd01288">
    <property type="entry name" value="FabZ"/>
    <property type="match status" value="1"/>
</dbReference>
<dbReference type="InterPro" id="IPR010084">
    <property type="entry name" value="FabZ"/>
</dbReference>
<feature type="active site" evidence="8">
    <location>
        <position position="46"/>
    </location>
</feature>
<dbReference type="InterPro" id="IPR029069">
    <property type="entry name" value="HotDog_dom_sf"/>
</dbReference>
<comment type="subcellular location">
    <subcellularLocation>
        <location evidence="1 8">Cytoplasm</location>
    </subcellularLocation>
</comment>
<reference evidence="9" key="1">
    <citation type="submission" date="2022-01" db="EMBL/GenBank/DDBJ databases">
        <authorList>
            <person name="Wang Y."/>
        </authorList>
    </citation>
    <scope>NUCLEOTIDE SEQUENCE</scope>
    <source>
        <strain evidence="9">WB101</strain>
    </source>
</reference>
<evidence type="ECO:0000256" key="2">
    <source>
        <dbReference type="ARBA" id="ARBA00022490"/>
    </source>
</evidence>
<dbReference type="NCBIfam" id="TIGR01750">
    <property type="entry name" value="fabZ"/>
    <property type="match status" value="1"/>
</dbReference>
<reference evidence="9" key="2">
    <citation type="submission" date="2024-05" db="EMBL/GenBank/DDBJ databases">
        <title>Rhodohalobacter halophilus gen. nov., sp. nov., a moderately halophilic member of the family Balneolaceae.</title>
        <authorList>
            <person name="Xia J."/>
        </authorList>
    </citation>
    <scope>NUCLEOTIDE SEQUENCE</scope>
    <source>
        <strain evidence="9">WB101</strain>
    </source>
</reference>
<dbReference type="Proteomes" id="UP001165366">
    <property type="component" value="Unassembled WGS sequence"/>
</dbReference>
<dbReference type="SUPFAM" id="SSF54637">
    <property type="entry name" value="Thioesterase/thiol ester dehydrase-isomerase"/>
    <property type="match status" value="1"/>
</dbReference>
<keyword evidence="10" id="KW-1185">Reference proteome</keyword>
<evidence type="ECO:0000256" key="5">
    <source>
        <dbReference type="ARBA" id="ARBA00023098"/>
    </source>
</evidence>
<sequence length="145" mass="16415">MDIQEIRNYLPHRYPFLLVDRVLELEEERILTIKNVTANEEFFNGHFPGRPIMPAVLQVEAMAQSGCILMLKNKVDDPDKSLIVFTGIQNAKFRKQVVPGDQLKMEVILTNMRRNFATMEGTATVDGNKVCELVASAAIVPRDKV</sequence>
<dbReference type="NCBIfam" id="NF000582">
    <property type="entry name" value="PRK00006.1"/>
    <property type="match status" value="1"/>
</dbReference>
<comment type="catalytic activity">
    <reaction evidence="8">
        <text>a (3R)-hydroxyacyl-[ACP] = a (2E)-enoyl-[ACP] + H2O</text>
        <dbReference type="Rhea" id="RHEA:13097"/>
        <dbReference type="Rhea" id="RHEA-COMP:9925"/>
        <dbReference type="Rhea" id="RHEA-COMP:9945"/>
        <dbReference type="ChEBI" id="CHEBI:15377"/>
        <dbReference type="ChEBI" id="CHEBI:78784"/>
        <dbReference type="ChEBI" id="CHEBI:78827"/>
        <dbReference type="EC" id="4.2.1.59"/>
    </reaction>
</comment>
<organism evidence="9 10">
    <name type="scientific">Rhodohalobacter sulfatireducens</name>
    <dbReference type="NCBI Taxonomy" id="2911366"/>
    <lineage>
        <taxon>Bacteria</taxon>
        <taxon>Pseudomonadati</taxon>
        <taxon>Balneolota</taxon>
        <taxon>Balneolia</taxon>
        <taxon>Balneolales</taxon>
        <taxon>Balneolaceae</taxon>
        <taxon>Rhodohalobacter</taxon>
    </lineage>
</organism>
<dbReference type="InterPro" id="IPR013114">
    <property type="entry name" value="FabA_FabZ"/>
</dbReference>
<dbReference type="PANTHER" id="PTHR30272:SF1">
    <property type="entry name" value="3-HYDROXYACYL-[ACYL-CARRIER-PROTEIN] DEHYDRATASE"/>
    <property type="match status" value="1"/>
</dbReference>
<evidence type="ECO:0000256" key="3">
    <source>
        <dbReference type="ARBA" id="ARBA00022516"/>
    </source>
</evidence>
<evidence type="ECO:0000313" key="10">
    <source>
        <dbReference type="Proteomes" id="UP001165366"/>
    </source>
</evidence>